<feature type="signal peptide" evidence="1">
    <location>
        <begin position="1"/>
        <end position="29"/>
    </location>
</feature>
<organism evidence="3 4">
    <name type="scientific">Luteibacter yeojuensis</name>
    <dbReference type="NCBI Taxonomy" id="345309"/>
    <lineage>
        <taxon>Bacteria</taxon>
        <taxon>Pseudomonadati</taxon>
        <taxon>Pseudomonadota</taxon>
        <taxon>Gammaproteobacteria</taxon>
        <taxon>Lysobacterales</taxon>
        <taxon>Rhodanobacteraceae</taxon>
        <taxon>Luteibacter</taxon>
    </lineage>
</organism>
<name>A0A7X5QY26_9GAMM</name>
<evidence type="ECO:0000259" key="2">
    <source>
        <dbReference type="Pfam" id="PF07883"/>
    </source>
</evidence>
<dbReference type="PANTHER" id="PTHR38599:SF1">
    <property type="entry name" value="CUPIN DOMAIN PROTEIN (AFU_ORTHOLOGUE AFUA_3G13620)"/>
    <property type="match status" value="1"/>
</dbReference>
<dbReference type="CDD" id="cd02234">
    <property type="entry name" value="cupin_BLR7677-like"/>
    <property type="match status" value="1"/>
</dbReference>
<feature type="domain" description="Cupin type-2" evidence="2">
    <location>
        <begin position="54"/>
        <end position="127"/>
    </location>
</feature>
<dbReference type="Pfam" id="PF07883">
    <property type="entry name" value="Cupin_2"/>
    <property type="match status" value="1"/>
</dbReference>
<dbReference type="InterPro" id="IPR014710">
    <property type="entry name" value="RmlC-like_jellyroll"/>
</dbReference>
<evidence type="ECO:0000256" key="1">
    <source>
        <dbReference type="SAM" id="SignalP"/>
    </source>
</evidence>
<comment type="caution">
    <text evidence="3">The sequence shown here is derived from an EMBL/GenBank/DDBJ whole genome shotgun (WGS) entry which is preliminary data.</text>
</comment>
<evidence type="ECO:0000313" key="3">
    <source>
        <dbReference type="EMBL" id="NID17530.1"/>
    </source>
</evidence>
<reference evidence="3 4" key="1">
    <citation type="journal article" date="2006" name="Int. J. Syst. Evol. Microbiol.">
        <title>Dyella yeojuensis sp. nov., isolated from greenhouse soil in Korea.</title>
        <authorList>
            <person name="Kim B.Y."/>
            <person name="Weon H.Y."/>
            <person name="Lee K.H."/>
            <person name="Seok S.J."/>
            <person name="Kwon S.W."/>
            <person name="Go S.J."/>
            <person name="Stackebrandt E."/>
        </authorList>
    </citation>
    <scope>NUCLEOTIDE SEQUENCE [LARGE SCALE GENOMIC DNA]</scope>
    <source>
        <strain evidence="3 4">DSM 17673</strain>
    </source>
</reference>
<dbReference type="SUPFAM" id="SSF51182">
    <property type="entry name" value="RmlC-like cupins"/>
    <property type="match status" value="1"/>
</dbReference>
<sequence length="141" mass="14573">MKANRFLAALAALAATAALSLATAATAHGAGDNVKPNFSHAIPNIPGKTLTAVEVTYPPGGASQPHTHAKSAFIYAYVVSGAIESKVDDGPARVYKAGESFYEQPGQHHGVSRNASKTEPAKLLAVFVVDSSETTLTTPDK</sequence>
<keyword evidence="1" id="KW-0732">Signal</keyword>
<gene>
    <name evidence="3" type="ORF">HBF32_18810</name>
</gene>
<dbReference type="EMBL" id="JAAQTL010000004">
    <property type="protein sequence ID" value="NID17530.1"/>
    <property type="molecule type" value="Genomic_DNA"/>
</dbReference>
<evidence type="ECO:0000313" key="4">
    <source>
        <dbReference type="Proteomes" id="UP000518878"/>
    </source>
</evidence>
<dbReference type="Proteomes" id="UP000518878">
    <property type="component" value="Unassembled WGS sequence"/>
</dbReference>
<dbReference type="AlphaFoldDB" id="A0A7X5QY26"/>
<keyword evidence="4" id="KW-1185">Reference proteome</keyword>
<dbReference type="Gene3D" id="2.60.120.10">
    <property type="entry name" value="Jelly Rolls"/>
    <property type="match status" value="1"/>
</dbReference>
<dbReference type="InterPro" id="IPR011051">
    <property type="entry name" value="RmlC_Cupin_sf"/>
</dbReference>
<dbReference type="RefSeq" id="WP_166701347.1">
    <property type="nucleotide sequence ID" value="NZ_JAAQTL010000004.1"/>
</dbReference>
<proteinExistence type="predicted"/>
<protein>
    <submittedName>
        <fullName evidence="3">Cupin domain-containing protein</fullName>
    </submittedName>
</protein>
<dbReference type="PANTHER" id="PTHR38599">
    <property type="entry name" value="CUPIN DOMAIN PROTEIN (AFU_ORTHOLOGUE AFUA_3G13620)"/>
    <property type="match status" value="1"/>
</dbReference>
<dbReference type="InterPro" id="IPR013096">
    <property type="entry name" value="Cupin_2"/>
</dbReference>
<feature type="chain" id="PRO_5030551837" evidence="1">
    <location>
        <begin position="30"/>
        <end position="141"/>
    </location>
</feature>
<accession>A0A7X5QY26</accession>